<proteinExistence type="predicted"/>
<evidence type="ECO:0000313" key="3">
    <source>
        <dbReference type="Proteomes" id="UP001500751"/>
    </source>
</evidence>
<evidence type="ECO:0000313" key="2">
    <source>
        <dbReference type="EMBL" id="GAA2044549.1"/>
    </source>
</evidence>
<dbReference type="EMBL" id="BAAAQN010000037">
    <property type="protein sequence ID" value="GAA2044549.1"/>
    <property type="molecule type" value="Genomic_DNA"/>
</dbReference>
<accession>A0ABN2UVL6</accession>
<organism evidence="2 3">
    <name type="scientific">Catenulispora yoronensis</name>
    <dbReference type="NCBI Taxonomy" id="450799"/>
    <lineage>
        <taxon>Bacteria</taxon>
        <taxon>Bacillati</taxon>
        <taxon>Actinomycetota</taxon>
        <taxon>Actinomycetes</taxon>
        <taxon>Catenulisporales</taxon>
        <taxon>Catenulisporaceae</taxon>
        <taxon>Catenulispora</taxon>
    </lineage>
</organism>
<feature type="region of interest" description="Disordered" evidence="1">
    <location>
        <begin position="45"/>
        <end position="67"/>
    </location>
</feature>
<dbReference type="Proteomes" id="UP001500751">
    <property type="component" value="Unassembled WGS sequence"/>
</dbReference>
<reference evidence="2 3" key="1">
    <citation type="journal article" date="2019" name="Int. J. Syst. Evol. Microbiol.">
        <title>The Global Catalogue of Microorganisms (GCM) 10K type strain sequencing project: providing services to taxonomists for standard genome sequencing and annotation.</title>
        <authorList>
            <consortium name="The Broad Institute Genomics Platform"/>
            <consortium name="The Broad Institute Genome Sequencing Center for Infectious Disease"/>
            <person name="Wu L."/>
            <person name="Ma J."/>
        </authorList>
    </citation>
    <scope>NUCLEOTIDE SEQUENCE [LARGE SCALE GENOMIC DNA]</scope>
    <source>
        <strain evidence="2 3">JCM 16014</strain>
    </source>
</reference>
<keyword evidence="3" id="KW-1185">Reference proteome</keyword>
<sequence>MVDLAEEPPYGAPMATFLLDDAPNLGMLITGDYLAVMGHPRAYRTACTPPQDPAAGRRNSRQGSGGG</sequence>
<gene>
    <name evidence="2" type="ORF">GCM10009839_55320</name>
</gene>
<comment type="caution">
    <text evidence="2">The sequence shown here is derived from an EMBL/GenBank/DDBJ whole genome shotgun (WGS) entry which is preliminary data.</text>
</comment>
<protein>
    <submittedName>
        <fullName evidence="2">Uncharacterized protein</fullName>
    </submittedName>
</protein>
<name>A0ABN2UVL6_9ACTN</name>
<evidence type="ECO:0000256" key="1">
    <source>
        <dbReference type="SAM" id="MobiDB-lite"/>
    </source>
</evidence>